<accession>A0A139WV83</accession>
<keyword evidence="1" id="KW-0378">Hydrolase</keyword>
<dbReference type="InterPro" id="IPR050300">
    <property type="entry name" value="GDXG_lipolytic_enzyme"/>
</dbReference>
<gene>
    <name evidence="4" type="ORF">WA1_42260</name>
</gene>
<evidence type="ECO:0000313" key="4">
    <source>
        <dbReference type="EMBL" id="KYC36345.1"/>
    </source>
</evidence>
<feature type="signal peptide" evidence="2">
    <location>
        <begin position="1"/>
        <end position="24"/>
    </location>
</feature>
<dbReference type="STRING" id="128403.WA1_42260"/>
<keyword evidence="5" id="KW-1185">Reference proteome</keyword>
<evidence type="ECO:0000256" key="2">
    <source>
        <dbReference type="SAM" id="SignalP"/>
    </source>
</evidence>
<evidence type="ECO:0000313" key="5">
    <source>
        <dbReference type="Proteomes" id="UP000076925"/>
    </source>
</evidence>
<keyword evidence="2" id="KW-0732">Signal</keyword>
<name>A0A139WV83_9CYAN</name>
<dbReference type="Proteomes" id="UP000076925">
    <property type="component" value="Unassembled WGS sequence"/>
</dbReference>
<evidence type="ECO:0000256" key="1">
    <source>
        <dbReference type="ARBA" id="ARBA00022801"/>
    </source>
</evidence>
<comment type="caution">
    <text evidence="4">The sequence shown here is derived from an EMBL/GenBank/DDBJ whole genome shotgun (WGS) entry which is preliminary data.</text>
</comment>
<organism evidence="4 5">
    <name type="scientific">Scytonema hofmannii PCC 7110</name>
    <dbReference type="NCBI Taxonomy" id="128403"/>
    <lineage>
        <taxon>Bacteria</taxon>
        <taxon>Bacillati</taxon>
        <taxon>Cyanobacteriota</taxon>
        <taxon>Cyanophyceae</taxon>
        <taxon>Nostocales</taxon>
        <taxon>Scytonemataceae</taxon>
        <taxon>Scytonema</taxon>
    </lineage>
</organism>
<dbReference type="InterPro" id="IPR049492">
    <property type="entry name" value="BD-FAE-like_dom"/>
</dbReference>
<protein>
    <submittedName>
        <fullName evidence="4">Esterase</fullName>
    </submittedName>
</protein>
<dbReference type="AlphaFoldDB" id="A0A139WV83"/>
<feature type="domain" description="BD-FAE-like" evidence="3">
    <location>
        <begin position="85"/>
        <end position="276"/>
    </location>
</feature>
<dbReference type="PANTHER" id="PTHR48081:SF33">
    <property type="entry name" value="KYNURENINE FORMAMIDASE"/>
    <property type="match status" value="1"/>
</dbReference>
<dbReference type="EMBL" id="ANNX02000047">
    <property type="protein sequence ID" value="KYC36345.1"/>
    <property type="molecule type" value="Genomic_DNA"/>
</dbReference>
<proteinExistence type="predicted"/>
<dbReference type="OrthoDB" id="24847at2"/>
<dbReference type="SUPFAM" id="SSF53474">
    <property type="entry name" value="alpha/beta-Hydrolases"/>
    <property type="match status" value="1"/>
</dbReference>
<reference evidence="4 5" key="1">
    <citation type="journal article" date="2013" name="Genome Biol. Evol.">
        <title>Genomes of Stigonematalean cyanobacteria (subsection V) and the evolution of oxygenic photosynthesis from prokaryotes to plastids.</title>
        <authorList>
            <person name="Dagan T."/>
            <person name="Roettger M."/>
            <person name="Stucken K."/>
            <person name="Landan G."/>
            <person name="Koch R."/>
            <person name="Major P."/>
            <person name="Gould S.B."/>
            <person name="Goremykin V.V."/>
            <person name="Rippka R."/>
            <person name="Tandeau de Marsac N."/>
            <person name="Gugger M."/>
            <person name="Lockhart P.J."/>
            <person name="Allen J.F."/>
            <person name="Brune I."/>
            <person name="Maus I."/>
            <person name="Puhler A."/>
            <person name="Martin W.F."/>
        </authorList>
    </citation>
    <scope>NUCLEOTIDE SEQUENCE [LARGE SCALE GENOMIC DNA]</scope>
    <source>
        <strain evidence="4 5">PCC 7110</strain>
    </source>
</reference>
<dbReference type="RefSeq" id="WP_017748522.1">
    <property type="nucleotide sequence ID" value="NZ_KQ976354.1"/>
</dbReference>
<feature type="chain" id="PRO_5007300449" evidence="2">
    <location>
        <begin position="25"/>
        <end position="331"/>
    </location>
</feature>
<dbReference type="InterPro" id="IPR029058">
    <property type="entry name" value="AB_hydrolase_fold"/>
</dbReference>
<sequence>MKRRQFVNLALSTVAIIVSNSIIAQSISAVDSQSVEKRRRQRKITTTTRDTQPPHILTLDDILALPDVPADRRIFYGPDPDQFGDLYLPKQPGPHPVVLLLHGGCWLEQFSLSTTGHLAAALRRTGLAVWNLEYRRLGNGGGWPATFQDVAMGADFLRTIAPEFDLDLDRLVTMGHSAGGHLALWLAGRHRLPDTSPLYVGQQGVRVRGVVSLAGIPDLITGVQLNICNGACYALVDGFPEEVPDRYQQASPLALLPLGVPQWHLVGTEDEIVPASYIQQYVEVATQYDEVHLEVLPNAGHFEPIVPTTAVWPAVRHAVLALVERTPSYIR</sequence>
<dbReference type="Pfam" id="PF20434">
    <property type="entry name" value="BD-FAE"/>
    <property type="match status" value="1"/>
</dbReference>
<dbReference type="GO" id="GO:0016787">
    <property type="term" value="F:hydrolase activity"/>
    <property type="evidence" value="ECO:0007669"/>
    <property type="project" value="UniProtKB-KW"/>
</dbReference>
<evidence type="ECO:0000259" key="3">
    <source>
        <dbReference type="Pfam" id="PF20434"/>
    </source>
</evidence>
<dbReference type="Gene3D" id="3.40.50.1820">
    <property type="entry name" value="alpha/beta hydrolase"/>
    <property type="match status" value="1"/>
</dbReference>
<dbReference type="PANTHER" id="PTHR48081">
    <property type="entry name" value="AB HYDROLASE SUPERFAMILY PROTEIN C4A8.06C"/>
    <property type="match status" value="1"/>
</dbReference>